<dbReference type="GO" id="GO:0016104">
    <property type="term" value="P:triterpenoid biosynthetic process"/>
    <property type="evidence" value="ECO:0007669"/>
    <property type="project" value="InterPro"/>
</dbReference>
<name>A9UUZ1_MONBE</name>
<evidence type="ECO:0000256" key="3">
    <source>
        <dbReference type="ARBA" id="ARBA00022737"/>
    </source>
</evidence>
<dbReference type="FunCoup" id="A9UUZ1">
    <property type="interactions" value="218"/>
</dbReference>
<dbReference type="PANTHER" id="PTHR11764">
    <property type="entry name" value="TERPENE CYCLASE/MUTASE FAMILY MEMBER"/>
    <property type="match status" value="1"/>
</dbReference>
<evidence type="ECO:0000256" key="2">
    <source>
        <dbReference type="ARBA" id="ARBA00022516"/>
    </source>
</evidence>
<dbReference type="EMBL" id="CH991546">
    <property type="protein sequence ID" value="EDQ90800.1"/>
    <property type="molecule type" value="Genomic_DNA"/>
</dbReference>
<dbReference type="SUPFAM" id="SSF48239">
    <property type="entry name" value="Terpenoid cyclases/Protein prenyltransferases"/>
    <property type="match status" value="2"/>
</dbReference>
<evidence type="ECO:0000259" key="9">
    <source>
        <dbReference type="Pfam" id="PF13249"/>
    </source>
</evidence>
<dbReference type="Proteomes" id="UP000001357">
    <property type="component" value="Unassembled WGS sequence"/>
</dbReference>
<dbReference type="AlphaFoldDB" id="A9UUZ1"/>
<feature type="domain" description="Squalene cyclase C-terminal" evidence="8">
    <location>
        <begin position="389"/>
        <end position="718"/>
    </location>
</feature>
<dbReference type="PANTHER" id="PTHR11764:SF20">
    <property type="entry name" value="LANOSTEROL SYNTHASE"/>
    <property type="match status" value="1"/>
</dbReference>
<dbReference type="GO" id="GO:0006695">
    <property type="term" value="P:cholesterol biosynthetic process"/>
    <property type="evidence" value="ECO:0000318"/>
    <property type="project" value="GO_Central"/>
</dbReference>
<dbReference type="SFLD" id="SFLDG01016">
    <property type="entry name" value="Prenyltransferase_Like_2"/>
    <property type="match status" value="1"/>
</dbReference>
<keyword evidence="11" id="KW-1185">Reference proteome</keyword>
<dbReference type="InterPro" id="IPR002365">
    <property type="entry name" value="Terpene_synthase_CS"/>
</dbReference>
<comment type="similarity">
    <text evidence="1 7">Belongs to the terpene cyclase/mutase family.</text>
</comment>
<dbReference type="InterPro" id="IPR008930">
    <property type="entry name" value="Terpenoid_cyclase/PrenylTrfase"/>
</dbReference>
<dbReference type="EC" id="5.4.99.-" evidence="7"/>
<dbReference type="STRING" id="81824.A9UUZ1"/>
<sequence length="724" mass="83074">MAFQGILASLTRQEQPQRQGPLTDLNRWSLEVDQGRQVSILQKASSRNIGSLVCQLCAHASHFAWISIFPDLPAASTPADALSNGINFFGNLQTADGHWAGDYGGPMFLLPGFAIVMYVTKQVVSEPLRLEIIRYLTNLQTDDGGWGIHIESTSTVFGTTLNYITMRILGIPADDERMERARAWLAARGGCLAIPSWGKFWLAVLNIYSWDGCNSLFPEMVLLPNWFPLHTRRMWCYCRTVYMPMSWVYGMKFQAPVDALIQNLRDELLPQRFDEIDWACQRNKVAEEDLYTPHSWALRFFYGACNIYERMAPRWFRTRALNWVYEVLQSEDEFTHYICIGPVNKMINMLCCWIQEGPRASRFKKHCERVNDYIWIGRDGAKMNGTNGSQLWDTAFLVQGLIETPMREEFKVVFDRANKFLDLSQIRHNHPNYEKYYRDATQGGWPFSTRDMGWIVADCTGEGLKAALICKHFNLTDSPLSDARLYDAVDLLLGMQNPTGGYATCEKTRGSTLFEWFNASEVFGEIMIDYDYVECTSSSIQALVKFQLYYPNYRAQEVSRAIQAGARFITSIQRSDGSWEGMWGICFTYGTWFAIDGLVEVGFTYQDESIRRACDFLVKHQHDDGGWGETFLSCTTRSYNDHPHSQVVNTAWALLALMKADYPNQAVVERGIQFLMKRQLANGDWPQESICGVFNKNCMISYSNFKNIFPIWALSRYHAQHLDH</sequence>
<evidence type="ECO:0000256" key="5">
    <source>
        <dbReference type="ARBA" id="ARBA00023098"/>
    </source>
</evidence>
<evidence type="ECO:0000256" key="1">
    <source>
        <dbReference type="ARBA" id="ARBA00009755"/>
    </source>
</evidence>
<evidence type="ECO:0000313" key="10">
    <source>
        <dbReference type="EMBL" id="EDQ90800.1"/>
    </source>
</evidence>
<dbReference type="InParanoid" id="A9UUZ1"/>
<evidence type="ECO:0000259" key="8">
    <source>
        <dbReference type="Pfam" id="PF13243"/>
    </source>
</evidence>
<dbReference type="CDD" id="cd02892">
    <property type="entry name" value="SQCY_1"/>
    <property type="match status" value="1"/>
</dbReference>
<dbReference type="Pfam" id="PF13249">
    <property type="entry name" value="SQHop_cyclase_N"/>
    <property type="match status" value="1"/>
</dbReference>
<dbReference type="GeneID" id="5889645"/>
<keyword evidence="5" id="KW-0443">Lipid metabolism</keyword>
<feature type="domain" description="Squalene cyclase N-terminal" evidence="9">
    <location>
        <begin position="88"/>
        <end position="337"/>
    </location>
</feature>
<evidence type="ECO:0000256" key="7">
    <source>
        <dbReference type="RuleBase" id="RU362003"/>
    </source>
</evidence>
<protein>
    <recommendedName>
        <fullName evidence="7">Terpene cyclase/mutase family member</fullName>
        <ecNumber evidence="7">5.4.99.-</ecNumber>
    </recommendedName>
</protein>
<evidence type="ECO:0000256" key="4">
    <source>
        <dbReference type="ARBA" id="ARBA00022955"/>
    </source>
</evidence>
<dbReference type="RefSeq" id="XP_001744097.1">
    <property type="nucleotide sequence ID" value="XM_001744045.1"/>
</dbReference>
<dbReference type="InterPro" id="IPR018333">
    <property type="entry name" value="Squalene_cyclase"/>
</dbReference>
<gene>
    <name evidence="10" type="ORF">MONBRDRAFT_18210</name>
</gene>
<dbReference type="NCBIfam" id="TIGR01787">
    <property type="entry name" value="squalene_cyclas"/>
    <property type="match status" value="1"/>
</dbReference>
<proteinExistence type="inferred from homology"/>
<organism evidence="10 11">
    <name type="scientific">Monosiga brevicollis</name>
    <name type="common">Choanoflagellate</name>
    <dbReference type="NCBI Taxonomy" id="81824"/>
    <lineage>
        <taxon>Eukaryota</taxon>
        <taxon>Choanoflagellata</taxon>
        <taxon>Craspedida</taxon>
        <taxon>Salpingoecidae</taxon>
        <taxon>Monosiga</taxon>
    </lineage>
</organism>
<keyword evidence="2" id="KW-0444">Lipid biosynthesis</keyword>
<evidence type="ECO:0000256" key="6">
    <source>
        <dbReference type="ARBA" id="ARBA00023235"/>
    </source>
</evidence>
<dbReference type="InterPro" id="IPR032697">
    <property type="entry name" value="SQ_cyclase_N"/>
</dbReference>
<accession>A9UUZ1</accession>
<dbReference type="FunFam" id="1.50.10.20:FF:000003">
    <property type="entry name" value="Terpene cyclase/mutase family member"/>
    <property type="match status" value="1"/>
</dbReference>
<dbReference type="Pfam" id="PF13243">
    <property type="entry name" value="SQHop_cyclase_C"/>
    <property type="match status" value="1"/>
</dbReference>
<dbReference type="GO" id="GO:0000250">
    <property type="term" value="F:lanosterol synthase activity"/>
    <property type="evidence" value="ECO:0000318"/>
    <property type="project" value="GO_Central"/>
</dbReference>
<dbReference type="FunFam" id="1.50.10.20:FF:000002">
    <property type="entry name" value="Terpene cyclase/mutase family member"/>
    <property type="match status" value="1"/>
</dbReference>
<reference evidence="10 11" key="1">
    <citation type="journal article" date="2008" name="Nature">
        <title>The genome of the choanoflagellate Monosiga brevicollis and the origin of metazoans.</title>
        <authorList>
            <consortium name="JGI Sequencing"/>
            <person name="King N."/>
            <person name="Westbrook M.J."/>
            <person name="Young S.L."/>
            <person name="Kuo A."/>
            <person name="Abedin M."/>
            <person name="Chapman J."/>
            <person name="Fairclough S."/>
            <person name="Hellsten U."/>
            <person name="Isogai Y."/>
            <person name="Letunic I."/>
            <person name="Marr M."/>
            <person name="Pincus D."/>
            <person name="Putnam N."/>
            <person name="Rokas A."/>
            <person name="Wright K.J."/>
            <person name="Zuzow R."/>
            <person name="Dirks W."/>
            <person name="Good M."/>
            <person name="Goodstein D."/>
            <person name="Lemons D."/>
            <person name="Li W."/>
            <person name="Lyons J.B."/>
            <person name="Morris A."/>
            <person name="Nichols S."/>
            <person name="Richter D.J."/>
            <person name="Salamov A."/>
            <person name="Bork P."/>
            <person name="Lim W.A."/>
            <person name="Manning G."/>
            <person name="Miller W.T."/>
            <person name="McGinnis W."/>
            <person name="Shapiro H."/>
            <person name="Tjian R."/>
            <person name="Grigoriev I.V."/>
            <person name="Rokhsar D."/>
        </authorList>
    </citation>
    <scope>NUCLEOTIDE SEQUENCE [LARGE SCALE GENOMIC DNA]</scope>
    <source>
        <strain evidence="11">MX1 / ATCC 50154</strain>
    </source>
</reference>
<dbReference type="eggNOG" id="KOG0497">
    <property type="taxonomic scope" value="Eukaryota"/>
</dbReference>
<dbReference type="InterPro" id="IPR032696">
    <property type="entry name" value="SQ_cyclase_C"/>
</dbReference>
<dbReference type="GO" id="GO:0005811">
    <property type="term" value="C:lipid droplet"/>
    <property type="evidence" value="ECO:0000318"/>
    <property type="project" value="GO_Central"/>
</dbReference>
<keyword evidence="6 7" id="KW-0413">Isomerase</keyword>
<dbReference type="OMA" id="CWARQTI"/>
<keyword evidence="3" id="KW-0677">Repeat</keyword>
<dbReference type="KEGG" id="mbr:MONBRDRAFT_18210"/>
<keyword evidence="4" id="KW-0752">Steroid biosynthesis</keyword>
<evidence type="ECO:0000313" key="11">
    <source>
        <dbReference type="Proteomes" id="UP000001357"/>
    </source>
</evidence>
<dbReference type="Gene3D" id="1.50.10.20">
    <property type="match status" value="2"/>
</dbReference>
<dbReference type="PROSITE" id="PS01074">
    <property type="entry name" value="TERPENE_SYNTHASES"/>
    <property type="match status" value="1"/>
</dbReference>